<dbReference type="SUPFAM" id="SSF52833">
    <property type="entry name" value="Thioredoxin-like"/>
    <property type="match status" value="1"/>
</dbReference>
<dbReference type="Proteomes" id="UP000735302">
    <property type="component" value="Unassembled WGS sequence"/>
</dbReference>
<comment type="caution">
    <text evidence="2">The sequence shown here is derived from an EMBL/GenBank/DDBJ whole genome shotgun (WGS) entry which is preliminary data.</text>
</comment>
<dbReference type="EMBL" id="BLXT01001606">
    <property type="protein sequence ID" value="GFN86819.1"/>
    <property type="molecule type" value="Genomic_DNA"/>
</dbReference>
<dbReference type="PANTHER" id="PTHR15337:SF11">
    <property type="entry name" value="THIOREDOXIN DOMAIN-CONTAINING PROTEIN"/>
    <property type="match status" value="1"/>
</dbReference>
<evidence type="ECO:0000256" key="1">
    <source>
        <dbReference type="ARBA" id="ARBA00022729"/>
    </source>
</evidence>
<sequence>MIYLGQFVKTATFPHPFPEWTDSIGWIPLEEAKKSGKPALVLIYNPNCSMCCNLKAKLMAHPGVKMLSPEFAMVHLTADEIPTEEKGVFTPDGAYVPRILFFDANFNFLPQVQGTEPTYQYFYRDPRAIEISMRRVLYMHKYSF</sequence>
<keyword evidence="1" id="KW-0732">Signal</keyword>
<accession>A0AAV3YVD9</accession>
<gene>
    <name evidence="2" type="ORF">PoB_001332500</name>
</gene>
<proteinExistence type="predicted"/>
<evidence type="ECO:0000313" key="2">
    <source>
        <dbReference type="EMBL" id="GFN86819.1"/>
    </source>
</evidence>
<dbReference type="Gene3D" id="3.40.30.10">
    <property type="entry name" value="Glutaredoxin"/>
    <property type="match status" value="1"/>
</dbReference>
<dbReference type="Pfam" id="PF13899">
    <property type="entry name" value="Thioredoxin_7"/>
    <property type="match status" value="1"/>
</dbReference>
<keyword evidence="3" id="KW-1185">Reference proteome</keyword>
<protein>
    <submittedName>
        <fullName evidence="2">Thioredoxin domain-containing protein 12</fullName>
    </submittedName>
</protein>
<dbReference type="AlphaFoldDB" id="A0AAV3YVD9"/>
<evidence type="ECO:0000313" key="3">
    <source>
        <dbReference type="Proteomes" id="UP000735302"/>
    </source>
</evidence>
<reference evidence="2 3" key="1">
    <citation type="journal article" date="2021" name="Elife">
        <title>Chloroplast acquisition without the gene transfer in kleptoplastic sea slugs, Plakobranchus ocellatus.</title>
        <authorList>
            <person name="Maeda T."/>
            <person name="Takahashi S."/>
            <person name="Yoshida T."/>
            <person name="Shimamura S."/>
            <person name="Takaki Y."/>
            <person name="Nagai Y."/>
            <person name="Toyoda A."/>
            <person name="Suzuki Y."/>
            <person name="Arimoto A."/>
            <person name="Ishii H."/>
            <person name="Satoh N."/>
            <person name="Nishiyama T."/>
            <person name="Hasebe M."/>
            <person name="Maruyama T."/>
            <person name="Minagawa J."/>
            <person name="Obokata J."/>
            <person name="Shigenobu S."/>
        </authorList>
    </citation>
    <scope>NUCLEOTIDE SEQUENCE [LARGE SCALE GENOMIC DNA]</scope>
</reference>
<name>A0AAV3YVD9_9GAST</name>
<dbReference type="InterPro" id="IPR051099">
    <property type="entry name" value="AGR/TXD"/>
</dbReference>
<dbReference type="InterPro" id="IPR036249">
    <property type="entry name" value="Thioredoxin-like_sf"/>
</dbReference>
<organism evidence="2 3">
    <name type="scientific">Plakobranchus ocellatus</name>
    <dbReference type="NCBI Taxonomy" id="259542"/>
    <lineage>
        <taxon>Eukaryota</taxon>
        <taxon>Metazoa</taxon>
        <taxon>Spiralia</taxon>
        <taxon>Lophotrochozoa</taxon>
        <taxon>Mollusca</taxon>
        <taxon>Gastropoda</taxon>
        <taxon>Heterobranchia</taxon>
        <taxon>Euthyneura</taxon>
        <taxon>Panpulmonata</taxon>
        <taxon>Sacoglossa</taxon>
        <taxon>Placobranchoidea</taxon>
        <taxon>Plakobranchidae</taxon>
        <taxon>Plakobranchus</taxon>
    </lineage>
</organism>
<dbReference type="PANTHER" id="PTHR15337">
    <property type="entry name" value="ANTERIOR GRADIENT PROTEIN-RELATED"/>
    <property type="match status" value="1"/>
</dbReference>